<protein>
    <recommendedName>
        <fullName evidence="4">Transmembrane protein</fullName>
    </recommendedName>
</protein>
<feature type="transmembrane region" description="Helical" evidence="1">
    <location>
        <begin position="223"/>
        <end position="251"/>
    </location>
</feature>
<evidence type="ECO:0008006" key="4">
    <source>
        <dbReference type="Google" id="ProtNLM"/>
    </source>
</evidence>
<feature type="transmembrane region" description="Helical" evidence="1">
    <location>
        <begin position="335"/>
        <end position="355"/>
    </location>
</feature>
<keyword evidence="3" id="KW-1185">Reference proteome</keyword>
<feature type="transmembrane region" description="Helical" evidence="1">
    <location>
        <begin position="100"/>
        <end position="119"/>
    </location>
</feature>
<proteinExistence type="predicted"/>
<keyword evidence="1" id="KW-0812">Transmembrane</keyword>
<name>A0ABP1R418_9HEXA</name>
<feature type="transmembrane region" description="Helical" evidence="1">
    <location>
        <begin position="153"/>
        <end position="176"/>
    </location>
</feature>
<evidence type="ECO:0000313" key="2">
    <source>
        <dbReference type="EMBL" id="CAL8116355.1"/>
    </source>
</evidence>
<dbReference type="Proteomes" id="UP001642540">
    <property type="component" value="Unassembled WGS sequence"/>
</dbReference>
<dbReference type="EMBL" id="CAXLJM020000053">
    <property type="protein sequence ID" value="CAL8116355.1"/>
    <property type="molecule type" value="Genomic_DNA"/>
</dbReference>
<keyword evidence="1" id="KW-0472">Membrane</keyword>
<gene>
    <name evidence="2" type="ORF">ODALV1_LOCUS17247</name>
</gene>
<feature type="transmembrane region" description="Helical" evidence="1">
    <location>
        <begin position="295"/>
        <end position="315"/>
    </location>
</feature>
<sequence>MGRREFSSEKSSKMENPFCTTISEFNAPDKGYLVGYLNFLYYVGSIPFKPKLITNTKGSITFYTNSFQKVVCALLLLCALFHNIRHIIAESGDNLVEKPIRIFTVFIGLVRVLYCFWWIRSFWSNKAQRNLQQFMGQIWMSQQSFSKYSRKTMWLICLILIAVTVLGVCLLGEKLWKPDNCSDLLKTNFNTLLKDSAMLSNETFTGESVPVSSCSFGISALHLFLNFCFIQAFFLQYCFATLVFVLALSALQFCKGQMSKVVAANMAVTIIGNNMMSPLHLEAVYRKSADDIRDYFQYLNQFASGFFLAWFSMVVPKLSYSVIESVPGVHNVHPFRIFHNWIVIVLYGFSLLTCAEVRRQVEKVQDIITFDILFPKSHFSTMRVGKSTIAYLNQRLQNAGLQGGCFFLFSYGFLGSQSSKELITLLKPIFAKSLWLGVPGPIRSDLPEQPLSSDATIQLPCVFTETTLSFNSAANMTHPVPVIVTGDEAPRIGLI</sequence>
<keyword evidence="1" id="KW-1133">Transmembrane helix</keyword>
<organism evidence="2 3">
    <name type="scientific">Orchesella dallaii</name>
    <dbReference type="NCBI Taxonomy" id="48710"/>
    <lineage>
        <taxon>Eukaryota</taxon>
        <taxon>Metazoa</taxon>
        <taxon>Ecdysozoa</taxon>
        <taxon>Arthropoda</taxon>
        <taxon>Hexapoda</taxon>
        <taxon>Collembola</taxon>
        <taxon>Entomobryomorpha</taxon>
        <taxon>Entomobryoidea</taxon>
        <taxon>Orchesellidae</taxon>
        <taxon>Orchesellinae</taxon>
        <taxon>Orchesella</taxon>
    </lineage>
</organism>
<comment type="caution">
    <text evidence="2">The sequence shown here is derived from an EMBL/GenBank/DDBJ whole genome shotgun (WGS) entry which is preliminary data.</text>
</comment>
<feature type="transmembrane region" description="Helical" evidence="1">
    <location>
        <begin position="70"/>
        <end position="88"/>
    </location>
</feature>
<accession>A0ABP1R418</accession>
<evidence type="ECO:0000313" key="3">
    <source>
        <dbReference type="Proteomes" id="UP001642540"/>
    </source>
</evidence>
<reference evidence="2 3" key="1">
    <citation type="submission" date="2024-08" db="EMBL/GenBank/DDBJ databases">
        <authorList>
            <person name="Cucini C."/>
            <person name="Frati F."/>
        </authorList>
    </citation>
    <scope>NUCLEOTIDE SEQUENCE [LARGE SCALE GENOMIC DNA]</scope>
</reference>
<evidence type="ECO:0000256" key="1">
    <source>
        <dbReference type="SAM" id="Phobius"/>
    </source>
</evidence>